<keyword evidence="21" id="KW-1185">Reference proteome</keyword>
<name>A0AA40F539_9PEZI</name>
<feature type="compositionally biased region" description="Low complexity" evidence="16">
    <location>
        <begin position="98"/>
        <end position="182"/>
    </location>
</feature>
<feature type="region of interest" description="Disordered" evidence="16">
    <location>
        <begin position="94"/>
        <end position="182"/>
    </location>
</feature>
<reference evidence="20" key="1">
    <citation type="submission" date="2023-06" db="EMBL/GenBank/DDBJ databases">
        <title>Genome-scale phylogeny and comparative genomics of the fungal order Sordariales.</title>
        <authorList>
            <consortium name="Lawrence Berkeley National Laboratory"/>
            <person name="Hensen N."/>
            <person name="Bonometti L."/>
            <person name="Westerberg I."/>
            <person name="Brannstrom I.O."/>
            <person name="Guillou S."/>
            <person name="Cros-Aarteil S."/>
            <person name="Calhoun S."/>
            <person name="Haridas S."/>
            <person name="Kuo A."/>
            <person name="Mondo S."/>
            <person name="Pangilinan J."/>
            <person name="Riley R."/>
            <person name="LaButti K."/>
            <person name="Andreopoulos B."/>
            <person name="Lipzen A."/>
            <person name="Chen C."/>
            <person name="Yanf M."/>
            <person name="Daum C."/>
            <person name="Ng V."/>
            <person name="Clum A."/>
            <person name="Steindorff A."/>
            <person name="Ohm R."/>
            <person name="Martin F."/>
            <person name="Silar P."/>
            <person name="Natvig D."/>
            <person name="Lalanne C."/>
            <person name="Gautier V."/>
            <person name="Ament-velasquez S.L."/>
            <person name="Kruys A."/>
            <person name="Hutchinson M.I."/>
            <person name="Powell A.J."/>
            <person name="Barry K."/>
            <person name="Miller A.N."/>
            <person name="Grigoriev I.V."/>
            <person name="Debuchy R."/>
            <person name="Gladieux P."/>
            <person name="Thoren M.H."/>
            <person name="Johannesson H."/>
        </authorList>
    </citation>
    <scope>NUCLEOTIDE SEQUENCE</scope>
    <source>
        <strain evidence="20">SMH3187-1</strain>
    </source>
</reference>
<evidence type="ECO:0000256" key="11">
    <source>
        <dbReference type="ARBA" id="ARBA00023136"/>
    </source>
</evidence>
<evidence type="ECO:0000256" key="8">
    <source>
        <dbReference type="ARBA" id="ARBA00022723"/>
    </source>
</evidence>
<keyword evidence="6 15" id="KW-0349">Heme</keyword>
<evidence type="ECO:0000256" key="17">
    <source>
        <dbReference type="SAM" id="Phobius"/>
    </source>
</evidence>
<accession>A0AA40F539</accession>
<evidence type="ECO:0000259" key="19">
    <source>
        <dbReference type="PROSITE" id="PS52012"/>
    </source>
</evidence>
<feature type="chain" id="PRO_5041274259" description="CFEM domain-containing protein" evidence="18">
    <location>
        <begin position="19"/>
        <end position="279"/>
    </location>
</feature>
<comment type="caution">
    <text evidence="15">Lacks conserved residue(s) required for the propagation of feature annotation.</text>
</comment>
<dbReference type="PANTHER" id="PTHR37928:SF1">
    <property type="entry name" value="CFEM DOMAIN PROTEIN (AFU_ORTHOLOGUE AFUA_6G14090)"/>
    <property type="match status" value="1"/>
</dbReference>
<dbReference type="GO" id="GO:0098552">
    <property type="term" value="C:side of membrane"/>
    <property type="evidence" value="ECO:0007669"/>
    <property type="project" value="UniProtKB-KW"/>
</dbReference>
<evidence type="ECO:0000256" key="3">
    <source>
        <dbReference type="ARBA" id="ARBA00010031"/>
    </source>
</evidence>
<dbReference type="AlphaFoldDB" id="A0AA40F539"/>
<sequence length="279" mass="28522">MVSFRSLALVVAVGYVSAQEISTLDPCAATCLAKANELFAQFSCTAGDVSCMCPKADWKNAVNDCAKAACPADYAPTVTNAVNALCATAVPPPPPAAAVPTTTSAPAPATTPTTTPPATTAPPTSSSPISSSTSQTEAAKLSKTSSAPSTTSTTAATKSTPTKASTTTAAPTSTTSPAAAVGGAGMTTATKIGVGVGVTAAIAALIGAAVFFFLRRRQHSRNIGGAKHWKISEPMPSPSSRHYENDDFGQSYETGLSDLEMKSRRYEDMVPRQKPRQMV</sequence>
<feature type="binding site" description="axial binding residue" evidence="15">
    <location>
        <position position="48"/>
    </location>
    <ligand>
        <name>heme</name>
        <dbReference type="ChEBI" id="CHEBI:30413"/>
    </ligand>
    <ligandPart>
        <name>Fe</name>
        <dbReference type="ChEBI" id="CHEBI:18248"/>
    </ligandPart>
</feature>
<feature type="disulfide bond" evidence="15">
    <location>
        <begin position="53"/>
        <end position="86"/>
    </location>
</feature>
<evidence type="ECO:0000256" key="16">
    <source>
        <dbReference type="SAM" id="MobiDB-lite"/>
    </source>
</evidence>
<evidence type="ECO:0000256" key="9">
    <source>
        <dbReference type="ARBA" id="ARBA00022729"/>
    </source>
</evidence>
<keyword evidence="17" id="KW-0812">Transmembrane</keyword>
<evidence type="ECO:0000256" key="12">
    <source>
        <dbReference type="ARBA" id="ARBA00023157"/>
    </source>
</evidence>
<keyword evidence="9 18" id="KW-0732">Signal</keyword>
<organism evidence="20 21">
    <name type="scientific">Schizothecium vesticola</name>
    <dbReference type="NCBI Taxonomy" id="314040"/>
    <lineage>
        <taxon>Eukaryota</taxon>
        <taxon>Fungi</taxon>
        <taxon>Dikarya</taxon>
        <taxon>Ascomycota</taxon>
        <taxon>Pezizomycotina</taxon>
        <taxon>Sordariomycetes</taxon>
        <taxon>Sordariomycetidae</taxon>
        <taxon>Sordariales</taxon>
        <taxon>Schizotheciaceae</taxon>
        <taxon>Schizothecium</taxon>
    </lineage>
</organism>
<feature type="region of interest" description="Disordered" evidence="16">
    <location>
        <begin position="260"/>
        <end position="279"/>
    </location>
</feature>
<dbReference type="GO" id="GO:0005886">
    <property type="term" value="C:plasma membrane"/>
    <property type="evidence" value="ECO:0007669"/>
    <property type="project" value="UniProtKB-SubCell"/>
</dbReference>
<comment type="subcellular location">
    <subcellularLocation>
        <location evidence="1">Cell membrane</location>
        <topology evidence="1">Lipid-anchor</topology>
        <topology evidence="1">GPI-anchor</topology>
    </subcellularLocation>
    <subcellularLocation>
        <location evidence="2">Secreted</location>
    </subcellularLocation>
</comment>
<evidence type="ECO:0000256" key="2">
    <source>
        <dbReference type="ARBA" id="ARBA00004613"/>
    </source>
</evidence>
<dbReference type="PANTHER" id="PTHR37928">
    <property type="entry name" value="CFEM DOMAIN PROTEIN (AFU_ORTHOLOGUE AFUA_6G14090)"/>
    <property type="match status" value="1"/>
</dbReference>
<dbReference type="GO" id="GO:0005576">
    <property type="term" value="C:extracellular region"/>
    <property type="evidence" value="ECO:0007669"/>
    <property type="project" value="UniProtKB-SubCell"/>
</dbReference>
<keyword evidence="14" id="KW-0449">Lipoprotein</keyword>
<evidence type="ECO:0000256" key="4">
    <source>
        <dbReference type="ARBA" id="ARBA00022475"/>
    </source>
</evidence>
<evidence type="ECO:0000256" key="10">
    <source>
        <dbReference type="ARBA" id="ARBA00023004"/>
    </source>
</evidence>
<comment type="caution">
    <text evidence="20">The sequence shown here is derived from an EMBL/GenBank/DDBJ whole genome shotgun (WGS) entry which is preliminary data.</text>
</comment>
<feature type="transmembrane region" description="Helical" evidence="17">
    <location>
        <begin position="192"/>
        <end position="214"/>
    </location>
</feature>
<dbReference type="PROSITE" id="PS52012">
    <property type="entry name" value="CFEM"/>
    <property type="match status" value="1"/>
</dbReference>
<keyword evidence="5" id="KW-0964">Secreted</keyword>
<keyword evidence="11 17" id="KW-0472">Membrane</keyword>
<dbReference type="Pfam" id="PF05730">
    <property type="entry name" value="CFEM"/>
    <property type="match status" value="1"/>
</dbReference>
<evidence type="ECO:0000256" key="7">
    <source>
        <dbReference type="ARBA" id="ARBA00022622"/>
    </source>
</evidence>
<keyword evidence="12 15" id="KW-1015">Disulfide bond</keyword>
<evidence type="ECO:0000256" key="14">
    <source>
        <dbReference type="ARBA" id="ARBA00023288"/>
    </source>
</evidence>
<dbReference type="InterPro" id="IPR051735">
    <property type="entry name" value="CFEM_domain"/>
</dbReference>
<keyword evidence="17" id="KW-1133">Transmembrane helix</keyword>
<evidence type="ECO:0000256" key="15">
    <source>
        <dbReference type="PROSITE-ProRule" id="PRU01356"/>
    </source>
</evidence>
<evidence type="ECO:0000313" key="21">
    <source>
        <dbReference type="Proteomes" id="UP001172155"/>
    </source>
</evidence>
<keyword evidence="10 15" id="KW-0408">Iron</keyword>
<keyword evidence="13" id="KW-0325">Glycoprotein</keyword>
<feature type="domain" description="CFEM" evidence="19">
    <location>
        <begin position="1"/>
        <end position="114"/>
    </location>
</feature>
<evidence type="ECO:0000256" key="13">
    <source>
        <dbReference type="ARBA" id="ARBA00023180"/>
    </source>
</evidence>
<proteinExistence type="inferred from homology"/>
<evidence type="ECO:0000256" key="6">
    <source>
        <dbReference type="ARBA" id="ARBA00022617"/>
    </source>
</evidence>
<dbReference type="GO" id="GO:0046872">
    <property type="term" value="F:metal ion binding"/>
    <property type="evidence" value="ECO:0007669"/>
    <property type="project" value="UniProtKB-UniRule"/>
</dbReference>
<evidence type="ECO:0000256" key="1">
    <source>
        <dbReference type="ARBA" id="ARBA00004609"/>
    </source>
</evidence>
<keyword evidence="8 15" id="KW-0479">Metal-binding</keyword>
<feature type="disulfide bond" evidence="15">
    <location>
        <begin position="44"/>
        <end position="51"/>
    </location>
</feature>
<dbReference type="Proteomes" id="UP001172155">
    <property type="component" value="Unassembled WGS sequence"/>
</dbReference>
<keyword evidence="7" id="KW-0336">GPI-anchor</keyword>
<gene>
    <name evidence="20" type="ORF">B0T18DRAFT_68057</name>
</gene>
<feature type="region of interest" description="Disordered" evidence="16">
    <location>
        <begin position="228"/>
        <end position="252"/>
    </location>
</feature>
<dbReference type="EMBL" id="JAUKUD010000002">
    <property type="protein sequence ID" value="KAK0751420.1"/>
    <property type="molecule type" value="Genomic_DNA"/>
</dbReference>
<keyword evidence="4" id="KW-1003">Cell membrane</keyword>
<dbReference type="InterPro" id="IPR008427">
    <property type="entry name" value="Extracellular_membr_CFEM_dom"/>
</dbReference>
<evidence type="ECO:0000313" key="20">
    <source>
        <dbReference type="EMBL" id="KAK0751420.1"/>
    </source>
</evidence>
<comment type="similarity">
    <text evidence="3">Belongs to the RBT5 family.</text>
</comment>
<evidence type="ECO:0000256" key="18">
    <source>
        <dbReference type="SAM" id="SignalP"/>
    </source>
</evidence>
<feature type="compositionally biased region" description="Basic and acidic residues" evidence="16">
    <location>
        <begin position="260"/>
        <end position="271"/>
    </location>
</feature>
<evidence type="ECO:0000256" key="5">
    <source>
        <dbReference type="ARBA" id="ARBA00022525"/>
    </source>
</evidence>
<protein>
    <recommendedName>
        <fullName evidence="19">CFEM domain-containing protein</fullName>
    </recommendedName>
</protein>
<feature type="signal peptide" evidence="18">
    <location>
        <begin position="1"/>
        <end position="18"/>
    </location>
</feature>